<sequence length="96" mass="10862">MTNFEFITTFLGNWSTKPFEYGGSNGEVCVRFYCTNISYRILFAENHLTGLEGDQYPLKIEFCHEVSIELGDTLVLMDRGIKVEIQKSGIITVSAN</sequence>
<reference evidence="1 2" key="1">
    <citation type="journal article" date="2016" name="Nat. Commun.">
        <title>Thousands of microbial genomes shed light on interconnected biogeochemical processes in an aquifer system.</title>
        <authorList>
            <person name="Anantharaman K."/>
            <person name="Brown C.T."/>
            <person name="Hug L.A."/>
            <person name="Sharon I."/>
            <person name="Castelle C.J."/>
            <person name="Probst A.J."/>
            <person name="Thomas B.C."/>
            <person name="Singh A."/>
            <person name="Wilkins M.J."/>
            <person name="Karaoz U."/>
            <person name="Brodie E.L."/>
            <person name="Williams K.H."/>
            <person name="Hubbard S.S."/>
            <person name="Banfield J.F."/>
        </authorList>
    </citation>
    <scope>NUCLEOTIDE SEQUENCE [LARGE SCALE GENOMIC DNA]</scope>
</reference>
<accession>A0A1G2G480</accession>
<dbReference type="AlphaFoldDB" id="A0A1G2G480"/>
<dbReference type="EMBL" id="MHNN01000025">
    <property type="protein sequence ID" value="OGZ45053.1"/>
    <property type="molecule type" value="Genomic_DNA"/>
</dbReference>
<organism evidence="1 2">
    <name type="scientific">Candidatus Ryanbacteria bacterium RIFCSPHIGHO2_02_FULL_45_13b</name>
    <dbReference type="NCBI Taxonomy" id="1802117"/>
    <lineage>
        <taxon>Bacteria</taxon>
        <taxon>Candidatus Ryaniibacteriota</taxon>
    </lineage>
</organism>
<comment type="caution">
    <text evidence="1">The sequence shown here is derived from an EMBL/GenBank/DDBJ whole genome shotgun (WGS) entry which is preliminary data.</text>
</comment>
<gene>
    <name evidence="1" type="ORF">A3J54_03360</name>
</gene>
<evidence type="ECO:0000313" key="1">
    <source>
        <dbReference type="EMBL" id="OGZ45053.1"/>
    </source>
</evidence>
<dbReference type="Proteomes" id="UP000176576">
    <property type="component" value="Unassembled WGS sequence"/>
</dbReference>
<proteinExistence type="predicted"/>
<dbReference type="STRING" id="1802117.A3J54_03360"/>
<name>A0A1G2G480_9BACT</name>
<protein>
    <submittedName>
        <fullName evidence="1">Uncharacterized protein</fullName>
    </submittedName>
</protein>
<evidence type="ECO:0000313" key="2">
    <source>
        <dbReference type="Proteomes" id="UP000176576"/>
    </source>
</evidence>